<dbReference type="AlphaFoldDB" id="A0A831W870"/>
<accession>A0A831W870</accession>
<gene>
    <name evidence="2" type="ORF">ENI96_12820</name>
</gene>
<name>A0A831W870_9GAMM</name>
<dbReference type="EMBL" id="DRKP01000161">
    <property type="protein sequence ID" value="HEB97296.1"/>
    <property type="molecule type" value="Genomic_DNA"/>
</dbReference>
<evidence type="ECO:0000313" key="2">
    <source>
        <dbReference type="EMBL" id="HEB97296.1"/>
    </source>
</evidence>
<organism evidence="2">
    <name type="scientific">Sedimenticola thiotaurini</name>
    <dbReference type="NCBI Taxonomy" id="1543721"/>
    <lineage>
        <taxon>Bacteria</taxon>
        <taxon>Pseudomonadati</taxon>
        <taxon>Pseudomonadota</taxon>
        <taxon>Gammaproteobacteria</taxon>
        <taxon>Chromatiales</taxon>
        <taxon>Sedimenticolaceae</taxon>
        <taxon>Sedimenticola</taxon>
    </lineage>
</organism>
<feature type="chain" id="PRO_5032370163" description="Rap1a immunity protein domain-containing protein" evidence="1">
    <location>
        <begin position="28"/>
        <end position="126"/>
    </location>
</feature>
<proteinExistence type="predicted"/>
<evidence type="ECO:0008006" key="3">
    <source>
        <dbReference type="Google" id="ProtNLM"/>
    </source>
</evidence>
<evidence type="ECO:0000256" key="1">
    <source>
        <dbReference type="SAM" id="SignalP"/>
    </source>
</evidence>
<sequence length="126" mass="13962">MIREGRWRWSLPAAVLSAILLLSPAVAAGQKPQVLGYGVKGCQEYVEVFDRWEDGDGEAAFEYLRYRSWLAGFVTGLSLATASDVLKGVEVKGAMRRIQVYCDEHPENDFFMATMELIRTLSGLGG</sequence>
<feature type="signal peptide" evidence="1">
    <location>
        <begin position="1"/>
        <end position="27"/>
    </location>
</feature>
<keyword evidence="1" id="KW-0732">Signal</keyword>
<reference evidence="2" key="1">
    <citation type="journal article" date="2020" name="mSystems">
        <title>Genome- and Community-Level Interaction Insights into Carbon Utilization and Element Cycling Functions of Hydrothermarchaeota in Hydrothermal Sediment.</title>
        <authorList>
            <person name="Zhou Z."/>
            <person name="Liu Y."/>
            <person name="Xu W."/>
            <person name="Pan J."/>
            <person name="Luo Z.H."/>
            <person name="Li M."/>
        </authorList>
    </citation>
    <scope>NUCLEOTIDE SEQUENCE [LARGE SCALE GENOMIC DNA]</scope>
    <source>
        <strain evidence="2">HyVt-443</strain>
    </source>
</reference>
<comment type="caution">
    <text evidence="2">The sequence shown here is derived from an EMBL/GenBank/DDBJ whole genome shotgun (WGS) entry which is preliminary data.</text>
</comment>
<protein>
    <recommendedName>
        <fullName evidence="3">Rap1a immunity protein domain-containing protein</fullName>
    </recommendedName>
</protein>
<dbReference type="Proteomes" id="UP000886251">
    <property type="component" value="Unassembled WGS sequence"/>
</dbReference>